<protein>
    <submittedName>
        <fullName evidence="2">Ovule protein</fullName>
    </submittedName>
</protein>
<evidence type="ECO:0000313" key="2">
    <source>
        <dbReference type="WBParaSite" id="MCU_002639-RA"/>
    </source>
</evidence>
<keyword evidence="1" id="KW-1133">Transmembrane helix</keyword>
<sequence length="90" mass="10327">VYFKVGLYTAKCKLKEGCEPLGYFGHFLSWNYQKNLTHLVSVGLLDVLCLLTRYLFVNICLTGLRYEYLLLLLLSLFTESPQASTQIKPC</sequence>
<reference evidence="2" key="1">
    <citation type="submission" date="2019-11" db="UniProtKB">
        <authorList>
            <consortium name="WormBaseParasite"/>
        </authorList>
    </citation>
    <scope>IDENTIFICATION</scope>
</reference>
<keyword evidence="1" id="KW-0812">Transmembrane</keyword>
<proteinExistence type="predicted"/>
<dbReference type="AlphaFoldDB" id="A0A5K3ERZ8"/>
<feature type="transmembrane region" description="Helical" evidence="1">
    <location>
        <begin position="36"/>
        <end position="56"/>
    </location>
</feature>
<organism evidence="2">
    <name type="scientific">Mesocestoides corti</name>
    <name type="common">Flatworm</name>
    <dbReference type="NCBI Taxonomy" id="53468"/>
    <lineage>
        <taxon>Eukaryota</taxon>
        <taxon>Metazoa</taxon>
        <taxon>Spiralia</taxon>
        <taxon>Lophotrochozoa</taxon>
        <taxon>Platyhelminthes</taxon>
        <taxon>Cestoda</taxon>
        <taxon>Eucestoda</taxon>
        <taxon>Cyclophyllidea</taxon>
        <taxon>Mesocestoididae</taxon>
        <taxon>Mesocestoides</taxon>
    </lineage>
</organism>
<accession>A0A5K3ERZ8</accession>
<keyword evidence="1" id="KW-0472">Membrane</keyword>
<name>A0A5K3ERZ8_MESCO</name>
<evidence type="ECO:0000256" key="1">
    <source>
        <dbReference type="SAM" id="Phobius"/>
    </source>
</evidence>
<dbReference type="WBParaSite" id="MCU_002639-RA">
    <property type="protein sequence ID" value="MCU_002639-RA"/>
    <property type="gene ID" value="MCU_002639"/>
</dbReference>